<evidence type="ECO:0000256" key="6">
    <source>
        <dbReference type="ARBA" id="ARBA00022741"/>
    </source>
</evidence>
<dbReference type="EMBL" id="JBJQND010000010">
    <property type="protein sequence ID" value="KAL3863039.1"/>
    <property type="molecule type" value="Genomic_DNA"/>
</dbReference>
<keyword evidence="10" id="KW-0809">Transit peptide</keyword>
<evidence type="ECO:0000256" key="4">
    <source>
        <dbReference type="ARBA" id="ARBA00008708"/>
    </source>
</evidence>
<dbReference type="SUPFAM" id="SSF52540">
    <property type="entry name" value="P-loop containing nucleoside triphosphate hydrolases"/>
    <property type="match status" value="2"/>
</dbReference>
<dbReference type="Gene3D" id="1.20.272.40">
    <property type="match status" value="1"/>
</dbReference>
<gene>
    <name evidence="15" type="ORF">ACJMK2_004821</name>
</gene>
<keyword evidence="7" id="KW-0378">Hydrolase</keyword>
<evidence type="ECO:0000256" key="5">
    <source>
        <dbReference type="ARBA" id="ARBA00012552"/>
    </source>
</evidence>
<sequence length="792" mass="89809">MAHNIIQRSCVINRDIRPFVNFLRKVTVRHGASPRACSFNVQLFRTKSDNSKDVNSLFQPIPFRKQENNADDINIGEELSGEVKKDDLLKLLNQFYRRPEVRRAATENGLDQKLFHQAYISFRQFCLESEMLPADLHIVFSDLLRGAGHVDNLFPYFMKHAKEIFPHLECMDDLRKISDLRLPANWYSEARGIQRKIIIHAGPTNSGKTHHALECFMMAKTGVYCGPLRLLANEVFKKTNDAGTPCDLVTGEERRCSNPDKSPADHVACTVEMCSVTTPYDVAVLDEIQMIKDPQRGWAWTRVLLGICAKEVHLCGEGSAIDLIKQLMLDTGDEVEVRRYKRLTKLNYLNKAVERFENVLAGDCIVCFNKNDIFYVSKQLEKLGIENAVIYGGLPPGTKLAQADKFNDPKHPCKVLVATDAIGMGLNLCIKRVIFYSLMKPNMNQEGEKEMDFISTSQALQIAGRAGRFGTAYETGEVTTFRAKDISLLKEIVSNDISPIEQAGLHPTADQIELFAYHLPHATLSNLIDIFTTLCQLDSECYFMCNMDDFKFLADLIEHVQLPLRVRYVFCCAPIPKKKPFVCTMFLKCARQFSRGEALTLDWICNQLGAPFSIPKTIADLVHLESVFDVLDMYLWLSYRFQDMFPDSELVRDVQKELDLVIQEGVANITRLLLSSESQIPASNIDSIDDVGAQTPKKEKFLVEEDKAYSTDSAEQNNKQSKASGIAKSIQNEKVKGQMSGKLAETLIREGLITSAELEDLYKEWKKKQAIERSIESTNNRRNPKNDPRKKR</sequence>
<proteinExistence type="inferred from homology"/>
<dbReference type="InterPro" id="IPR050699">
    <property type="entry name" value="RNA-DNA_Helicase"/>
</dbReference>
<evidence type="ECO:0000256" key="13">
    <source>
        <dbReference type="SAM" id="MobiDB-lite"/>
    </source>
</evidence>
<dbReference type="FunFam" id="3.40.50.300:FF:000446">
    <property type="entry name" value="ATP-dependent RNA helicase SUPV3L1, mitochondrial"/>
    <property type="match status" value="1"/>
</dbReference>
<dbReference type="GO" id="GO:0005524">
    <property type="term" value="F:ATP binding"/>
    <property type="evidence" value="ECO:0007669"/>
    <property type="project" value="UniProtKB-KW"/>
</dbReference>
<dbReference type="InterPro" id="IPR041453">
    <property type="entry name" value="Suv3_N"/>
</dbReference>
<dbReference type="AlphaFoldDB" id="A0ABD3VN67"/>
<accession>A0ABD3VN67</accession>
<dbReference type="Gene3D" id="1.20.58.1080">
    <property type="match status" value="1"/>
</dbReference>
<evidence type="ECO:0000259" key="14">
    <source>
        <dbReference type="PROSITE" id="PS51194"/>
    </source>
</evidence>
<dbReference type="GO" id="GO:0003724">
    <property type="term" value="F:RNA helicase activity"/>
    <property type="evidence" value="ECO:0007669"/>
    <property type="project" value="UniProtKB-EC"/>
</dbReference>
<dbReference type="InterPro" id="IPR027417">
    <property type="entry name" value="P-loop_NTPase"/>
</dbReference>
<dbReference type="Gene3D" id="1.10.1740.140">
    <property type="match status" value="1"/>
</dbReference>
<dbReference type="GO" id="GO:0016787">
    <property type="term" value="F:hydrolase activity"/>
    <property type="evidence" value="ECO:0007669"/>
    <property type="project" value="UniProtKB-KW"/>
</dbReference>
<evidence type="ECO:0000256" key="7">
    <source>
        <dbReference type="ARBA" id="ARBA00022801"/>
    </source>
</evidence>
<dbReference type="Gene3D" id="3.40.50.300">
    <property type="entry name" value="P-loop containing nucleotide triphosphate hydrolases"/>
    <property type="match status" value="2"/>
</dbReference>
<dbReference type="FunFam" id="1.20.58.1080:FF:000001">
    <property type="entry name" value="ATP-dependent RNA helicase SUPV3L1, mitochondrial"/>
    <property type="match status" value="1"/>
</dbReference>
<dbReference type="PANTHER" id="PTHR12131">
    <property type="entry name" value="ATP-DEPENDENT RNA AND DNA HELICASE"/>
    <property type="match status" value="1"/>
</dbReference>
<evidence type="ECO:0000256" key="12">
    <source>
        <dbReference type="ARBA" id="ARBA00047984"/>
    </source>
</evidence>
<name>A0ABD3VN67_SINWO</name>
<evidence type="ECO:0000313" key="15">
    <source>
        <dbReference type="EMBL" id="KAL3863039.1"/>
    </source>
</evidence>
<dbReference type="Proteomes" id="UP001634394">
    <property type="component" value="Unassembled WGS sequence"/>
</dbReference>
<dbReference type="InterPro" id="IPR041082">
    <property type="entry name" value="Suv3_C_1"/>
</dbReference>
<evidence type="ECO:0000256" key="11">
    <source>
        <dbReference type="ARBA" id="ARBA00023128"/>
    </source>
</evidence>
<keyword evidence="16" id="KW-1185">Reference proteome</keyword>
<evidence type="ECO:0000313" key="16">
    <source>
        <dbReference type="Proteomes" id="UP001634394"/>
    </source>
</evidence>
<comment type="caution">
    <text evidence="15">The sequence shown here is derived from an EMBL/GenBank/DDBJ whole genome shotgun (WGS) entry which is preliminary data.</text>
</comment>
<reference evidence="15 16" key="1">
    <citation type="submission" date="2024-11" db="EMBL/GenBank/DDBJ databases">
        <title>Chromosome-level genome assembly of the freshwater bivalve Anodonta woodiana.</title>
        <authorList>
            <person name="Chen X."/>
        </authorList>
    </citation>
    <scope>NUCLEOTIDE SEQUENCE [LARGE SCALE GENOMIC DNA]</scope>
    <source>
        <strain evidence="15">MN2024</strain>
        <tissue evidence="15">Gills</tissue>
    </source>
</reference>
<evidence type="ECO:0000256" key="9">
    <source>
        <dbReference type="ARBA" id="ARBA00022840"/>
    </source>
</evidence>
<dbReference type="Pfam" id="PF18147">
    <property type="entry name" value="Suv3_C_1"/>
    <property type="match status" value="1"/>
</dbReference>
<comment type="cofactor">
    <cofactor evidence="2">
        <name>Mg(2+)</name>
        <dbReference type="ChEBI" id="CHEBI:18420"/>
    </cofactor>
</comment>
<dbReference type="GO" id="GO:0005739">
    <property type="term" value="C:mitochondrion"/>
    <property type="evidence" value="ECO:0007669"/>
    <property type="project" value="UniProtKB-SubCell"/>
</dbReference>
<keyword evidence="11" id="KW-0496">Mitochondrion</keyword>
<dbReference type="SMART" id="SM00490">
    <property type="entry name" value="HELICc"/>
    <property type="match status" value="1"/>
</dbReference>
<dbReference type="Pfam" id="PF12513">
    <property type="entry name" value="SUV3_C"/>
    <property type="match status" value="1"/>
</dbReference>
<dbReference type="FunFam" id="3.40.50.300:FF:000269">
    <property type="entry name" value="ATP-dependent RNA helicase SUPV3L1, mitochondrial"/>
    <property type="match status" value="1"/>
</dbReference>
<keyword evidence="8" id="KW-0347">Helicase</keyword>
<evidence type="ECO:0000256" key="1">
    <source>
        <dbReference type="ARBA" id="ARBA00001936"/>
    </source>
</evidence>
<dbReference type="InterPro" id="IPR055206">
    <property type="entry name" value="DEXQc_SUV3"/>
</dbReference>
<dbReference type="InterPro" id="IPR001650">
    <property type="entry name" value="Helicase_C-like"/>
</dbReference>
<dbReference type="InterPro" id="IPR044774">
    <property type="entry name" value="Suv3_DEXQc"/>
</dbReference>
<dbReference type="Pfam" id="PF18114">
    <property type="entry name" value="Suv3_N"/>
    <property type="match status" value="1"/>
</dbReference>
<feature type="domain" description="Helicase C-terminal" evidence="14">
    <location>
        <begin position="348"/>
        <end position="516"/>
    </location>
</feature>
<evidence type="ECO:0000256" key="10">
    <source>
        <dbReference type="ARBA" id="ARBA00022946"/>
    </source>
</evidence>
<dbReference type="CDD" id="cd18805">
    <property type="entry name" value="SF2_C_suv3"/>
    <property type="match status" value="1"/>
</dbReference>
<dbReference type="PANTHER" id="PTHR12131:SF1">
    <property type="entry name" value="ATP-DEPENDENT RNA HELICASE SUPV3L1, MITOCHONDRIAL-RELATED"/>
    <property type="match status" value="1"/>
</dbReference>
<comment type="cofactor">
    <cofactor evidence="1">
        <name>Mn(2+)</name>
        <dbReference type="ChEBI" id="CHEBI:29035"/>
    </cofactor>
</comment>
<evidence type="ECO:0000256" key="2">
    <source>
        <dbReference type="ARBA" id="ARBA00001946"/>
    </source>
</evidence>
<organism evidence="15 16">
    <name type="scientific">Sinanodonta woodiana</name>
    <name type="common">Chinese pond mussel</name>
    <name type="synonym">Anodonta woodiana</name>
    <dbReference type="NCBI Taxonomy" id="1069815"/>
    <lineage>
        <taxon>Eukaryota</taxon>
        <taxon>Metazoa</taxon>
        <taxon>Spiralia</taxon>
        <taxon>Lophotrochozoa</taxon>
        <taxon>Mollusca</taxon>
        <taxon>Bivalvia</taxon>
        <taxon>Autobranchia</taxon>
        <taxon>Heteroconchia</taxon>
        <taxon>Palaeoheterodonta</taxon>
        <taxon>Unionida</taxon>
        <taxon>Unionoidea</taxon>
        <taxon>Unionidae</taxon>
        <taxon>Unioninae</taxon>
        <taxon>Sinanodonta</taxon>
    </lineage>
</organism>
<dbReference type="InterPro" id="IPR022192">
    <property type="entry name" value="SUV3_C"/>
</dbReference>
<protein>
    <recommendedName>
        <fullName evidence="5">RNA helicase</fullName>
        <ecNumber evidence="5">3.6.4.13</ecNumber>
    </recommendedName>
</protein>
<feature type="region of interest" description="Disordered" evidence="13">
    <location>
        <begin position="770"/>
        <end position="792"/>
    </location>
</feature>
<evidence type="ECO:0000256" key="8">
    <source>
        <dbReference type="ARBA" id="ARBA00022806"/>
    </source>
</evidence>
<comment type="subcellular location">
    <subcellularLocation>
        <location evidence="3">Mitochondrion</location>
    </subcellularLocation>
</comment>
<keyword evidence="6" id="KW-0547">Nucleotide-binding</keyword>
<dbReference type="EC" id="3.6.4.13" evidence="5"/>
<dbReference type="Pfam" id="PF22527">
    <property type="entry name" value="DEXQc_Suv3"/>
    <property type="match status" value="1"/>
</dbReference>
<comment type="similarity">
    <text evidence="4">Belongs to the helicase family.</text>
</comment>
<dbReference type="Pfam" id="PF00271">
    <property type="entry name" value="Helicase_C"/>
    <property type="match status" value="1"/>
</dbReference>
<evidence type="ECO:0000256" key="3">
    <source>
        <dbReference type="ARBA" id="ARBA00004173"/>
    </source>
</evidence>
<comment type="catalytic activity">
    <reaction evidence="12">
        <text>ATP + H2O = ADP + phosphate + H(+)</text>
        <dbReference type="Rhea" id="RHEA:13065"/>
        <dbReference type="ChEBI" id="CHEBI:15377"/>
        <dbReference type="ChEBI" id="CHEBI:15378"/>
        <dbReference type="ChEBI" id="CHEBI:30616"/>
        <dbReference type="ChEBI" id="CHEBI:43474"/>
        <dbReference type="ChEBI" id="CHEBI:456216"/>
        <dbReference type="EC" id="3.6.4.13"/>
    </reaction>
</comment>
<keyword evidence="9" id="KW-0067">ATP-binding</keyword>
<dbReference type="PROSITE" id="PS51194">
    <property type="entry name" value="HELICASE_CTER"/>
    <property type="match status" value="1"/>
</dbReference>
<dbReference type="CDD" id="cd17913">
    <property type="entry name" value="DEXQc_Suv3"/>
    <property type="match status" value="1"/>
</dbReference>